<dbReference type="FunFam" id="1.10.630.10:FF:000018">
    <property type="entry name" value="Cytochrome P450 monooxygenase"/>
    <property type="match status" value="1"/>
</dbReference>
<dbReference type="CDD" id="cd11033">
    <property type="entry name" value="CYP142-like"/>
    <property type="match status" value="1"/>
</dbReference>
<comment type="similarity">
    <text evidence="1">Belongs to the cytochrome P450 family.</text>
</comment>
<protein>
    <submittedName>
        <fullName evidence="7">Cytochrome P450</fullName>
    </submittedName>
</protein>
<name>A0A1I2AX72_9ACTN</name>
<dbReference type="Proteomes" id="UP000198716">
    <property type="component" value="Unassembled WGS sequence"/>
</dbReference>
<keyword evidence="2" id="KW-0349">Heme</keyword>
<dbReference type="PANTHER" id="PTHR46696:SF4">
    <property type="entry name" value="BIOTIN BIOSYNTHESIS CYTOCHROME P450"/>
    <property type="match status" value="1"/>
</dbReference>
<keyword evidence="8" id="KW-1185">Reference proteome</keyword>
<dbReference type="GO" id="GO:0036199">
    <property type="term" value="F:cholest-4-en-3-one 26-monooxygenase activity"/>
    <property type="evidence" value="ECO:0007669"/>
    <property type="project" value="TreeGrafter"/>
</dbReference>
<dbReference type="InterPro" id="IPR002397">
    <property type="entry name" value="Cyt_P450_B"/>
</dbReference>
<reference evidence="8" key="1">
    <citation type="submission" date="2016-10" db="EMBL/GenBank/DDBJ databases">
        <authorList>
            <person name="Varghese N."/>
            <person name="Submissions S."/>
        </authorList>
    </citation>
    <scope>NUCLEOTIDE SEQUENCE [LARGE SCALE GENOMIC DNA]</scope>
    <source>
        <strain evidence="8">DSM 45004</strain>
    </source>
</reference>
<dbReference type="InterPro" id="IPR001128">
    <property type="entry name" value="Cyt_P450"/>
</dbReference>
<evidence type="ECO:0000256" key="6">
    <source>
        <dbReference type="ARBA" id="ARBA00023033"/>
    </source>
</evidence>
<sequence length="401" mass="44132">MTLTARSVSPLDLTDPASLVDNDPYAYWERMRAEAPVAWHESPHGIGFWSVARHADVVACYKDSAGLSSARGTVLDVLLRGGDSAGGRMLAVMDRPRHRALRRVLQQAFSPRLIRRVERQVTTRADNLVAAVVGTGPVDFAAEVAEALPINTICDLLELPASDRPDLLAWNKRALSSDADDADPMDPLEARNEILDYFVETARERRRRPGEDVISMLANVRVEDEPLSDDDIALNCYSLILGGDESTRMSTIGALDALGRHEDQWNRLTAGSAAVGTAVEEVLRWVTPAMHFARTATRELLVGGQRIRAGDIVSMWNISANNDPAVFDEPRSFDVGRVHNPHVSLGHGPHFCLGAFLGRLELTAVLNSIIRRVSTIEVLAAPPRVYSTFLFGYTELRLVLR</sequence>
<dbReference type="GO" id="GO:0020037">
    <property type="term" value="F:heme binding"/>
    <property type="evidence" value="ECO:0007669"/>
    <property type="project" value="InterPro"/>
</dbReference>
<dbReference type="AlphaFoldDB" id="A0A1I2AX72"/>
<keyword evidence="5" id="KW-0408">Iron</keyword>
<gene>
    <name evidence="7" type="ORF">SAMN04487819_114169</name>
</gene>
<keyword evidence="3" id="KW-0479">Metal-binding</keyword>
<dbReference type="Gene3D" id="1.10.630.10">
    <property type="entry name" value="Cytochrome P450"/>
    <property type="match status" value="1"/>
</dbReference>
<dbReference type="SUPFAM" id="SSF48264">
    <property type="entry name" value="Cytochrome P450"/>
    <property type="match status" value="1"/>
</dbReference>
<evidence type="ECO:0000256" key="3">
    <source>
        <dbReference type="ARBA" id="ARBA00022723"/>
    </source>
</evidence>
<keyword evidence="6" id="KW-0503">Monooxygenase</keyword>
<evidence type="ECO:0000256" key="2">
    <source>
        <dbReference type="ARBA" id="ARBA00022617"/>
    </source>
</evidence>
<dbReference type="GO" id="GO:0006707">
    <property type="term" value="P:cholesterol catabolic process"/>
    <property type="evidence" value="ECO:0007669"/>
    <property type="project" value="TreeGrafter"/>
</dbReference>
<dbReference type="Pfam" id="PF00067">
    <property type="entry name" value="p450"/>
    <property type="match status" value="1"/>
</dbReference>
<dbReference type="GO" id="GO:0008395">
    <property type="term" value="F:steroid hydroxylase activity"/>
    <property type="evidence" value="ECO:0007669"/>
    <property type="project" value="TreeGrafter"/>
</dbReference>
<keyword evidence="4" id="KW-0560">Oxidoreductase</keyword>
<organism evidence="7 8">
    <name type="scientific">Actinopolyspora alba</name>
    <dbReference type="NCBI Taxonomy" id="673379"/>
    <lineage>
        <taxon>Bacteria</taxon>
        <taxon>Bacillati</taxon>
        <taxon>Actinomycetota</taxon>
        <taxon>Actinomycetes</taxon>
        <taxon>Actinopolysporales</taxon>
        <taxon>Actinopolysporaceae</taxon>
        <taxon>Actinopolyspora</taxon>
        <taxon>Actinopolyspora alba group</taxon>
    </lineage>
</organism>
<proteinExistence type="inferred from homology"/>
<dbReference type="PANTHER" id="PTHR46696">
    <property type="entry name" value="P450, PUTATIVE (EUROFUNG)-RELATED"/>
    <property type="match status" value="1"/>
</dbReference>
<evidence type="ECO:0000313" key="7">
    <source>
        <dbReference type="EMBL" id="SFE48426.1"/>
    </source>
</evidence>
<evidence type="ECO:0000313" key="8">
    <source>
        <dbReference type="Proteomes" id="UP000198716"/>
    </source>
</evidence>
<evidence type="ECO:0000256" key="1">
    <source>
        <dbReference type="ARBA" id="ARBA00010617"/>
    </source>
</evidence>
<dbReference type="EMBL" id="FOMZ01000014">
    <property type="protein sequence ID" value="SFE48426.1"/>
    <property type="molecule type" value="Genomic_DNA"/>
</dbReference>
<evidence type="ECO:0000256" key="5">
    <source>
        <dbReference type="ARBA" id="ARBA00023004"/>
    </source>
</evidence>
<dbReference type="GO" id="GO:0005506">
    <property type="term" value="F:iron ion binding"/>
    <property type="evidence" value="ECO:0007669"/>
    <property type="project" value="InterPro"/>
</dbReference>
<accession>A0A1I2AX72</accession>
<evidence type="ECO:0000256" key="4">
    <source>
        <dbReference type="ARBA" id="ARBA00023002"/>
    </source>
</evidence>
<dbReference type="InterPro" id="IPR036396">
    <property type="entry name" value="Cyt_P450_sf"/>
</dbReference>
<dbReference type="RefSeq" id="WP_092928829.1">
    <property type="nucleotide sequence ID" value="NZ_FOMZ01000014.1"/>
</dbReference>
<dbReference type="PRINTS" id="PR00359">
    <property type="entry name" value="BP450"/>
</dbReference>